<dbReference type="EMBL" id="KJ645900">
    <property type="protein sequence ID" value="AII17196.1"/>
    <property type="molecule type" value="Genomic_DNA"/>
</dbReference>
<keyword evidence="2" id="KW-0413">Isomerase</keyword>
<dbReference type="Gene3D" id="3.40.50.140">
    <property type="match status" value="1"/>
</dbReference>
<dbReference type="GeneID" id="20041548"/>
<dbReference type="InterPro" id="IPR023405">
    <property type="entry name" value="Topo_IA_core_domain"/>
</dbReference>
<evidence type="ECO:0000259" key="1">
    <source>
        <dbReference type="Pfam" id="PF01751"/>
    </source>
</evidence>
<name>A0A076FIB7_9VIRU</name>
<dbReference type="SUPFAM" id="SSF56712">
    <property type="entry name" value="Prokaryotic type I DNA topoisomerase"/>
    <property type="match status" value="1"/>
</dbReference>
<dbReference type="KEGG" id="vg:20041548"/>
<evidence type="ECO:0000313" key="2">
    <source>
        <dbReference type="EMBL" id="AII17196.1"/>
    </source>
</evidence>
<feature type="domain" description="Toprim" evidence="1">
    <location>
        <begin position="3"/>
        <end position="78"/>
    </location>
</feature>
<accession>A0A076FIB7</accession>
<sequence>MKTLIIVESKGKIEKIKKITGCDVDASLGHLKTLKPTLKWFNVDNINPEYINIKEKAKVIKNLKEKTKKYDKIIIASDKAFYHLLRY</sequence>
<dbReference type="Pfam" id="PF01751">
    <property type="entry name" value="Toprim"/>
    <property type="match status" value="1"/>
</dbReference>
<dbReference type="Proteomes" id="UP000028667">
    <property type="component" value="Segment"/>
</dbReference>
<reference evidence="2 3" key="1">
    <citation type="journal article" date="2014" name="Virology">
        <title>Genome of brown tide virus (AaV), the little giant of the Megaviridae, elucidates NCLDV genome expansion and host-virus coevolution.</title>
        <authorList>
            <person name="Moniruzzaman M."/>
            <person name="LeCleir G.R."/>
            <person name="Brown C.M."/>
            <person name="Gobler C.J."/>
            <person name="Bidle K.D."/>
            <person name="Wilson W.H."/>
            <person name="Wilhelm S.W."/>
        </authorList>
    </citation>
    <scope>NUCLEOTIDE SEQUENCE [LARGE SCALE GENOMIC DNA]</scope>
    <source>
        <strain evidence="2">BtV-01</strain>
    </source>
</reference>
<organism evidence="2 3">
    <name type="scientific">Aureococcus anophagefferens virus</name>
    <dbReference type="NCBI Taxonomy" id="1474867"/>
    <lineage>
        <taxon>Viruses</taxon>
        <taxon>Varidnaviria</taxon>
        <taxon>Bamfordvirae</taxon>
        <taxon>Nucleocytoviricota</taxon>
        <taxon>Megaviricetes</taxon>
        <taxon>Imitervirales</taxon>
        <taxon>Schizomimiviridae</taxon>
        <taxon>Kratosvirus</taxon>
        <taxon>Kratosvirus quantuckense</taxon>
    </lineage>
</organism>
<evidence type="ECO:0000313" key="3">
    <source>
        <dbReference type="Proteomes" id="UP000028667"/>
    </source>
</evidence>
<keyword evidence="3" id="KW-1185">Reference proteome</keyword>
<dbReference type="InterPro" id="IPR006171">
    <property type="entry name" value="TOPRIM_dom"/>
</dbReference>
<dbReference type="RefSeq" id="YP_009052162.1">
    <property type="nucleotide sequence ID" value="NC_024697.1"/>
</dbReference>
<protein>
    <submittedName>
        <fullName evidence="2">Putative topoisomerase type IA</fullName>
    </submittedName>
</protein>
<proteinExistence type="predicted"/>
<dbReference type="GO" id="GO:0016853">
    <property type="term" value="F:isomerase activity"/>
    <property type="evidence" value="ECO:0007669"/>
    <property type="project" value="UniProtKB-KW"/>
</dbReference>
<gene>
    <name evidence="2" type="ORF">AaV_084</name>
</gene>